<sequence length="279" mass="32628">MHLSWKKVDKGSLMRPVFRVAQGLFGLSVLMFCLLGAILFTIFAIAKGHLLYGLLVSMFALGFGFAGGMILWDALTPCYLLDKYLYKYTKKFRKKARKVTKYIDDDYKGRKKRKKYKDKKYKDKKDYKRRKYKDKKYKRDDEHAPKDDAPRRKQEPELTPEQQRERREREVLRLARDHDGRLTVAELALETSLDVDASRALLDEFLQKDVAELQVADSGSSVYVFPAFVDGGRDKHSSRSLLDDRDEVELEFEKLAEEFEHQHAEHQQAKPDKSEHKKG</sequence>
<organism evidence="3 4">
    <name type="scientific">Persicimonas caeni</name>
    <dbReference type="NCBI Taxonomy" id="2292766"/>
    <lineage>
        <taxon>Bacteria</taxon>
        <taxon>Deltaproteobacteria</taxon>
        <taxon>Bradymonadales</taxon>
        <taxon>Bradymonadaceae</taxon>
        <taxon>Persicimonas</taxon>
    </lineage>
</organism>
<feature type="transmembrane region" description="Helical" evidence="2">
    <location>
        <begin position="20"/>
        <end position="43"/>
    </location>
</feature>
<feature type="transmembrane region" description="Helical" evidence="2">
    <location>
        <begin position="50"/>
        <end position="72"/>
    </location>
</feature>
<accession>A0A4Y6Q009</accession>
<keyword evidence="4" id="KW-1185">Reference proteome</keyword>
<dbReference type="AlphaFoldDB" id="A0A4Y6Q009"/>
<reference evidence="3 4" key="1">
    <citation type="submission" date="2019-06" db="EMBL/GenBank/DDBJ databases">
        <title>Persicimonas caeni gen. nov., sp. nov., a predatory bacterium isolated from solar saltern.</title>
        <authorList>
            <person name="Wang S."/>
        </authorList>
    </citation>
    <scope>NUCLEOTIDE SEQUENCE [LARGE SCALE GENOMIC DNA]</scope>
    <source>
        <strain evidence="3 4">YN101</strain>
    </source>
</reference>
<keyword evidence="2" id="KW-1133">Transmembrane helix</keyword>
<accession>A0A5B8YBL0</accession>
<feature type="compositionally biased region" description="Basic residues" evidence="1">
    <location>
        <begin position="127"/>
        <end position="136"/>
    </location>
</feature>
<keyword evidence="2" id="KW-0472">Membrane</keyword>
<keyword evidence="2" id="KW-0812">Transmembrane</keyword>
<dbReference type="Proteomes" id="UP000315995">
    <property type="component" value="Chromosome"/>
</dbReference>
<feature type="region of interest" description="Disordered" evidence="1">
    <location>
        <begin position="113"/>
        <end position="168"/>
    </location>
</feature>
<dbReference type="EMBL" id="CP041186">
    <property type="protein sequence ID" value="QDG53853.1"/>
    <property type="molecule type" value="Genomic_DNA"/>
</dbReference>
<name>A0A4Y6Q009_PERCE</name>
<protein>
    <submittedName>
        <fullName evidence="3">Uncharacterized protein</fullName>
    </submittedName>
</protein>
<evidence type="ECO:0000256" key="2">
    <source>
        <dbReference type="SAM" id="Phobius"/>
    </source>
</evidence>
<evidence type="ECO:0000313" key="3">
    <source>
        <dbReference type="EMBL" id="QDG53853.1"/>
    </source>
</evidence>
<feature type="compositionally biased region" description="Basic and acidic residues" evidence="1">
    <location>
        <begin position="137"/>
        <end position="168"/>
    </location>
</feature>
<proteinExistence type="predicted"/>
<gene>
    <name evidence="3" type="ORF">FIV42_24850</name>
</gene>
<dbReference type="RefSeq" id="WP_141200307.1">
    <property type="nucleotide sequence ID" value="NZ_CP041186.1"/>
</dbReference>
<evidence type="ECO:0000256" key="1">
    <source>
        <dbReference type="SAM" id="MobiDB-lite"/>
    </source>
</evidence>
<evidence type="ECO:0000313" key="4">
    <source>
        <dbReference type="Proteomes" id="UP000315995"/>
    </source>
</evidence>
<feature type="region of interest" description="Disordered" evidence="1">
    <location>
        <begin position="258"/>
        <end position="279"/>
    </location>
</feature>